<accession>A0A3L8Q0S5</accession>
<protein>
    <submittedName>
        <fullName evidence="1">Deoxycytidylate deaminase</fullName>
    </submittedName>
</protein>
<reference evidence="1 2" key="1">
    <citation type="submission" date="2018-09" db="EMBL/GenBank/DDBJ databases">
        <title>Phylogeny of the Shewanellaceae, and recommendation for two new genera, Pseudoshewanella and Parashewanella.</title>
        <authorList>
            <person name="Wang G."/>
        </authorList>
    </citation>
    <scope>NUCLEOTIDE SEQUENCE [LARGE SCALE GENOMIC DNA]</scope>
    <source>
        <strain evidence="1 2">C51</strain>
    </source>
</reference>
<keyword evidence="2" id="KW-1185">Reference proteome</keyword>
<name>A0A3L8Q0S5_9GAMM</name>
<evidence type="ECO:0000313" key="1">
    <source>
        <dbReference type="EMBL" id="RLV60323.1"/>
    </source>
</evidence>
<dbReference type="SUPFAM" id="SSF55073">
    <property type="entry name" value="Nucleotide cyclase"/>
    <property type="match status" value="1"/>
</dbReference>
<organism evidence="1 2">
    <name type="scientific">Parashewanella curva</name>
    <dbReference type="NCBI Taxonomy" id="2338552"/>
    <lineage>
        <taxon>Bacteria</taxon>
        <taxon>Pseudomonadati</taxon>
        <taxon>Pseudomonadota</taxon>
        <taxon>Gammaproteobacteria</taxon>
        <taxon>Alteromonadales</taxon>
        <taxon>Shewanellaceae</taxon>
        <taxon>Parashewanella</taxon>
    </lineage>
</organism>
<dbReference type="InterPro" id="IPR029787">
    <property type="entry name" value="Nucleotide_cyclase"/>
</dbReference>
<dbReference type="EMBL" id="QZEI01000017">
    <property type="protein sequence ID" value="RLV60323.1"/>
    <property type="molecule type" value="Genomic_DNA"/>
</dbReference>
<proteinExistence type="predicted"/>
<evidence type="ECO:0000313" key="2">
    <source>
        <dbReference type="Proteomes" id="UP000281474"/>
    </source>
</evidence>
<sequence length="169" mass="19600">MLYSWRKPSFMDQETGVYNQAYFTEAFNREWQKHLSQQKGLALLYLCPNMDETSNPNTVLKILSIKLQNSFIRSNDLLARSEKGYFTIGLFDLDTNGLQAVLKRISIAINEVKNDSQLRFNQRFECRVIVGHCTPTTNKQSDGLIKKVESEININATDVQEPEKIIYWK</sequence>
<dbReference type="OrthoDB" id="6259535at2"/>
<dbReference type="Proteomes" id="UP000281474">
    <property type="component" value="Unassembled WGS sequence"/>
</dbReference>
<dbReference type="Gene3D" id="3.30.70.270">
    <property type="match status" value="1"/>
</dbReference>
<dbReference type="InterPro" id="IPR043128">
    <property type="entry name" value="Rev_trsase/Diguanyl_cyclase"/>
</dbReference>
<gene>
    <name evidence="1" type="ORF">D5018_07295</name>
</gene>
<dbReference type="AlphaFoldDB" id="A0A3L8Q0S5"/>
<comment type="caution">
    <text evidence="1">The sequence shown here is derived from an EMBL/GenBank/DDBJ whole genome shotgun (WGS) entry which is preliminary data.</text>
</comment>